<keyword evidence="8" id="KW-0520">NAD</keyword>
<dbReference type="InterPro" id="IPR013785">
    <property type="entry name" value="Aldolase_TIM"/>
</dbReference>
<proteinExistence type="inferred from homology"/>
<dbReference type="PANTHER" id="PTHR45846:SF1">
    <property type="entry name" value="TRNA-DIHYDROURIDINE(47) SYNTHASE [NAD(P)(+)]-LIKE"/>
    <property type="match status" value="1"/>
</dbReference>
<evidence type="ECO:0000256" key="4">
    <source>
        <dbReference type="ARBA" id="ARBA00022664"/>
    </source>
</evidence>
<keyword evidence="14 15" id="KW-0479">Metal-binding</keyword>
<reference evidence="18" key="2">
    <citation type="submission" date="2025-05" db="UniProtKB">
        <authorList>
            <consortium name="EnsemblMetazoa"/>
        </authorList>
    </citation>
    <scope>IDENTIFICATION</scope>
    <source>
        <strain evidence="18">Foshan</strain>
    </source>
</reference>
<dbReference type="PANTHER" id="PTHR45846">
    <property type="entry name" value="TRNA-DIHYDROURIDINE(47) SYNTHASE [NAD(P)(+)]-LIKE"/>
    <property type="match status" value="1"/>
</dbReference>
<dbReference type="InterPro" id="IPR018517">
    <property type="entry name" value="tRNA_hU_synthase_CS"/>
</dbReference>
<feature type="region of interest" description="Disordered" evidence="16">
    <location>
        <begin position="16"/>
        <end position="62"/>
    </location>
</feature>
<comment type="function">
    <text evidence="9">Catalyzes the synthesis of dihydrouridine, a modified base, in various RNAs, such as tRNAs, mRNAs and some long non-coding RNAs (lncRNAs). Mainly modifies the uridine in position 47 (U47) in the D-loop of most cytoplasmic tRNAs. Also able to mediate the formation of dihydrouridine in some mRNAs, thereby regulating their translation.</text>
</comment>
<dbReference type="PROSITE" id="PS50103">
    <property type="entry name" value="ZF_C3H1"/>
    <property type="match status" value="1"/>
</dbReference>
<reference evidence="19" key="1">
    <citation type="journal article" date="2015" name="Proc. Natl. Acad. Sci. U.S.A.">
        <title>Genome sequence of the Asian Tiger mosquito, Aedes albopictus, reveals insights into its biology, genetics, and evolution.</title>
        <authorList>
            <person name="Chen X.G."/>
            <person name="Jiang X."/>
            <person name="Gu J."/>
            <person name="Xu M."/>
            <person name="Wu Y."/>
            <person name="Deng Y."/>
            <person name="Zhang C."/>
            <person name="Bonizzoni M."/>
            <person name="Dermauw W."/>
            <person name="Vontas J."/>
            <person name="Armbruster P."/>
            <person name="Huang X."/>
            <person name="Yang Y."/>
            <person name="Zhang H."/>
            <person name="He W."/>
            <person name="Peng H."/>
            <person name="Liu Y."/>
            <person name="Wu K."/>
            <person name="Chen J."/>
            <person name="Lirakis M."/>
            <person name="Topalis P."/>
            <person name="Van Leeuwen T."/>
            <person name="Hall A.B."/>
            <person name="Jiang X."/>
            <person name="Thorpe C."/>
            <person name="Mueller R.L."/>
            <person name="Sun C."/>
            <person name="Waterhouse R.M."/>
            <person name="Yan G."/>
            <person name="Tu Z.J."/>
            <person name="Fang X."/>
            <person name="James A.A."/>
        </authorList>
    </citation>
    <scope>NUCLEOTIDE SEQUENCE [LARGE SCALE GENOMIC DNA]</scope>
    <source>
        <strain evidence="19">Foshan</strain>
    </source>
</reference>
<organism evidence="18 19">
    <name type="scientific">Aedes albopictus</name>
    <name type="common">Asian tiger mosquito</name>
    <name type="synonym">Stegomyia albopicta</name>
    <dbReference type="NCBI Taxonomy" id="7160"/>
    <lineage>
        <taxon>Eukaryota</taxon>
        <taxon>Metazoa</taxon>
        <taxon>Ecdysozoa</taxon>
        <taxon>Arthropoda</taxon>
        <taxon>Hexapoda</taxon>
        <taxon>Insecta</taxon>
        <taxon>Pterygota</taxon>
        <taxon>Neoptera</taxon>
        <taxon>Endopterygota</taxon>
        <taxon>Diptera</taxon>
        <taxon>Nematocera</taxon>
        <taxon>Culicoidea</taxon>
        <taxon>Culicidae</taxon>
        <taxon>Culicinae</taxon>
        <taxon>Aedini</taxon>
        <taxon>Aedes</taxon>
        <taxon>Stegomyia</taxon>
    </lineage>
</organism>
<evidence type="ECO:0000256" key="3">
    <source>
        <dbReference type="ARBA" id="ARBA00022643"/>
    </source>
</evidence>
<comment type="catalytic activity">
    <reaction evidence="10">
        <text>5,6-dihydrouridine(47) in tRNA + NAD(+) = uridine(47) in tRNA + NADH + H(+)</text>
        <dbReference type="Rhea" id="RHEA:53364"/>
        <dbReference type="Rhea" id="RHEA-COMP:13539"/>
        <dbReference type="Rhea" id="RHEA-COMP:13540"/>
        <dbReference type="ChEBI" id="CHEBI:15378"/>
        <dbReference type="ChEBI" id="CHEBI:57540"/>
        <dbReference type="ChEBI" id="CHEBI:57945"/>
        <dbReference type="ChEBI" id="CHEBI:65315"/>
        <dbReference type="ChEBI" id="CHEBI:74443"/>
        <dbReference type="EC" id="1.3.1.89"/>
    </reaction>
    <physiologicalReaction direction="right-to-left" evidence="10">
        <dbReference type="Rhea" id="RHEA:53366"/>
    </physiologicalReaction>
</comment>
<feature type="zinc finger region" description="C3H1-type" evidence="14">
    <location>
        <begin position="111"/>
        <end position="136"/>
    </location>
</feature>
<evidence type="ECO:0000256" key="2">
    <source>
        <dbReference type="ARBA" id="ARBA00022630"/>
    </source>
</evidence>
<sequence length="581" mass="66440">MDDTVCYIKPEFLVPRLPEEKKPEDNPPAVSATSADGTEEPPSKKGRFDKKKNRGQNKHRGLPFKEKDDARLCKSLLEGKSSDELCENPQCRFSHDLDQFMQLKPKDIGETCYIYSLKGYCNFGVTCRFASAHLDEKWNNKIDEGVKRENSSLVSPCLKFDLQYQLRKKSYNYSKANKIIAKFERLQKEDKSADGEGLNGDGTPKAKPIGSCTDEDVIKLRSEERRKINFKDKLYLSPLTTVGNLPFRRICKEYGVDITCGEMACSLPIINGMMQEWALTKRHPSEDLFGVQICGHSQKLVSYATQVIAENADVDFIDLNLGCPIDLIFNQGGGSALLRRRNVLEVMIQSCSRILADYNKEFTVKTRMGIYANKFVAHELVPKFEEWGASLVTIHGRTKEQRYTKKADWDYIRQCAQQVKSIPIYGNGDIFCYQDYLDAKERAPELAGVMIGRGALIKPWVFQEIKEQKTLDPSSSERMDMLKRYVNYGLEHWGSDTKGVENTRRFLLEWQSFLYRYVPSGLLERPPQKINQRPEPFRGRDDLETLMASPNSADWVKLSEMLLGPVPEGFNFVPKHKANSY</sequence>
<dbReference type="InterPro" id="IPR000571">
    <property type="entry name" value="Znf_CCCH"/>
</dbReference>
<evidence type="ECO:0000256" key="1">
    <source>
        <dbReference type="ARBA" id="ARBA00001917"/>
    </source>
</evidence>
<keyword evidence="19" id="KW-1185">Reference proteome</keyword>
<evidence type="ECO:0000256" key="7">
    <source>
        <dbReference type="ARBA" id="ARBA00023002"/>
    </source>
</evidence>
<keyword evidence="5 15" id="KW-0819">tRNA processing</keyword>
<comment type="cofactor">
    <cofactor evidence="1 15">
        <name>FMN</name>
        <dbReference type="ChEBI" id="CHEBI:58210"/>
    </cofactor>
</comment>
<keyword evidence="14 15" id="KW-0862">Zinc</keyword>
<dbReference type="SUPFAM" id="SSF51395">
    <property type="entry name" value="FMN-linked oxidoreductases"/>
    <property type="match status" value="1"/>
</dbReference>
<comment type="catalytic activity">
    <reaction evidence="12">
        <text>a 5,6-dihydrouridine in mRNA + NADP(+) = a uridine in mRNA + NADPH + H(+)</text>
        <dbReference type="Rhea" id="RHEA:69855"/>
        <dbReference type="Rhea" id="RHEA-COMP:14658"/>
        <dbReference type="Rhea" id="RHEA-COMP:17789"/>
        <dbReference type="ChEBI" id="CHEBI:15378"/>
        <dbReference type="ChEBI" id="CHEBI:57783"/>
        <dbReference type="ChEBI" id="CHEBI:58349"/>
        <dbReference type="ChEBI" id="CHEBI:65315"/>
        <dbReference type="ChEBI" id="CHEBI:74443"/>
    </reaction>
    <physiologicalReaction direction="right-to-left" evidence="12">
        <dbReference type="Rhea" id="RHEA:69857"/>
    </physiologicalReaction>
</comment>
<protein>
    <recommendedName>
        <fullName evidence="15">tRNA-dihydrouridine(47) synthase [NAD(P)(+)]</fullName>
        <ecNumber evidence="15">1.3.1.-</ecNumber>
    </recommendedName>
    <alternativeName>
        <fullName evidence="15">tRNA-dihydrouridine synthase 3</fullName>
    </alternativeName>
</protein>
<evidence type="ECO:0000256" key="8">
    <source>
        <dbReference type="ARBA" id="ARBA00023027"/>
    </source>
</evidence>
<evidence type="ECO:0000256" key="15">
    <source>
        <dbReference type="RuleBase" id="RU291113"/>
    </source>
</evidence>
<evidence type="ECO:0000259" key="17">
    <source>
        <dbReference type="PROSITE" id="PS50103"/>
    </source>
</evidence>
<keyword evidence="4" id="KW-0507">mRNA processing</keyword>
<dbReference type="RefSeq" id="XP_019538224.3">
    <property type="nucleotide sequence ID" value="XM_019682679.3"/>
</dbReference>
<dbReference type="Proteomes" id="UP000069940">
    <property type="component" value="Unassembled WGS sequence"/>
</dbReference>
<accession>A0ABM1Y664</accession>
<feature type="domain" description="C3H1-type" evidence="17">
    <location>
        <begin position="111"/>
        <end position="136"/>
    </location>
</feature>
<keyword evidence="7 15" id="KW-0560">Oxidoreductase</keyword>
<evidence type="ECO:0000256" key="5">
    <source>
        <dbReference type="ARBA" id="ARBA00022694"/>
    </source>
</evidence>
<dbReference type="CDD" id="cd02801">
    <property type="entry name" value="DUS_like_FMN"/>
    <property type="match status" value="1"/>
</dbReference>
<evidence type="ECO:0000313" key="18">
    <source>
        <dbReference type="EnsemblMetazoa" id="AALFPA23_006124.P7917"/>
    </source>
</evidence>
<keyword evidence="3 15" id="KW-0288">FMN</keyword>
<dbReference type="Pfam" id="PF01207">
    <property type="entry name" value="Dus"/>
    <property type="match status" value="1"/>
</dbReference>
<evidence type="ECO:0000256" key="11">
    <source>
        <dbReference type="ARBA" id="ARBA00048342"/>
    </source>
</evidence>
<comment type="catalytic activity">
    <reaction evidence="11">
        <text>a 5,6-dihydrouridine in mRNA + NAD(+) = a uridine in mRNA + NADH + H(+)</text>
        <dbReference type="Rhea" id="RHEA:69851"/>
        <dbReference type="Rhea" id="RHEA-COMP:14658"/>
        <dbReference type="Rhea" id="RHEA-COMP:17789"/>
        <dbReference type="ChEBI" id="CHEBI:15378"/>
        <dbReference type="ChEBI" id="CHEBI:57540"/>
        <dbReference type="ChEBI" id="CHEBI:57945"/>
        <dbReference type="ChEBI" id="CHEBI:65315"/>
        <dbReference type="ChEBI" id="CHEBI:74443"/>
    </reaction>
    <physiologicalReaction direction="right-to-left" evidence="11">
        <dbReference type="Rhea" id="RHEA:69853"/>
    </physiologicalReaction>
</comment>
<dbReference type="PROSITE" id="PS01136">
    <property type="entry name" value="UPF0034"/>
    <property type="match status" value="1"/>
</dbReference>
<evidence type="ECO:0000256" key="6">
    <source>
        <dbReference type="ARBA" id="ARBA00022857"/>
    </source>
</evidence>
<dbReference type="EnsemblMetazoa" id="AALFPA23_006124.R7917">
    <property type="protein sequence ID" value="AALFPA23_006124.P7917"/>
    <property type="gene ID" value="AALFPA23_006124"/>
</dbReference>
<evidence type="ECO:0000256" key="9">
    <source>
        <dbReference type="ARBA" id="ARBA00045365"/>
    </source>
</evidence>
<comment type="similarity">
    <text evidence="15">Belongs to the dus family. Dus3 subfamily.</text>
</comment>
<dbReference type="Pfam" id="PF25585">
    <property type="entry name" value="zf-CCCH_DUS3L"/>
    <property type="match status" value="1"/>
</dbReference>
<evidence type="ECO:0000256" key="14">
    <source>
        <dbReference type="PROSITE-ProRule" id="PRU00723"/>
    </source>
</evidence>
<evidence type="ECO:0000256" key="12">
    <source>
        <dbReference type="ARBA" id="ARBA00049447"/>
    </source>
</evidence>
<keyword evidence="2 15" id="KW-0285">Flavoprotein</keyword>
<dbReference type="EC" id="1.3.1.-" evidence="15"/>
<name>A0ABM1Y664_AEDAL</name>
<evidence type="ECO:0000256" key="16">
    <source>
        <dbReference type="SAM" id="MobiDB-lite"/>
    </source>
</evidence>
<feature type="compositionally biased region" description="Basic residues" evidence="16">
    <location>
        <begin position="44"/>
        <end position="62"/>
    </location>
</feature>
<dbReference type="Gene3D" id="3.20.20.70">
    <property type="entry name" value="Aldolase class I"/>
    <property type="match status" value="1"/>
</dbReference>
<keyword evidence="6" id="KW-0521">NADP</keyword>
<evidence type="ECO:0000256" key="10">
    <source>
        <dbReference type="ARBA" id="ARBA00048266"/>
    </source>
</evidence>
<keyword evidence="14 15" id="KW-0863">Zinc-finger</keyword>
<comment type="catalytic activity">
    <reaction evidence="13">
        <text>5,6-dihydrouridine(47) in tRNA + NADP(+) = uridine(47) in tRNA + NADPH + H(+)</text>
        <dbReference type="Rhea" id="RHEA:53360"/>
        <dbReference type="Rhea" id="RHEA-COMP:13539"/>
        <dbReference type="Rhea" id="RHEA-COMP:13540"/>
        <dbReference type="ChEBI" id="CHEBI:15378"/>
        <dbReference type="ChEBI" id="CHEBI:57783"/>
        <dbReference type="ChEBI" id="CHEBI:58349"/>
        <dbReference type="ChEBI" id="CHEBI:65315"/>
        <dbReference type="ChEBI" id="CHEBI:74443"/>
        <dbReference type="EC" id="1.3.1.89"/>
    </reaction>
    <physiologicalReaction direction="right-to-left" evidence="13">
        <dbReference type="Rhea" id="RHEA:53362"/>
    </physiologicalReaction>
</comment>
<dbReference type="GeneID" id="109409261"/>
<evidence type="ECO:0000256" key="13">
    <source>
        <dbReference type="ARBA" id="ARBA00049513"/>
    </source>
</evidence>
<evidence type="ECO:0000313" key="19">
    <source>
        <dbReference type="Proteomes" id="UP000069940"/>
    </source>
</evidence>
<dbReference type="InterPro" id="IPR035587">
    <property type="entry name" value="DUS-like_FMN-bd"/>
</dbReference>
<feature type="region of interest" description="Disordered" evidence="16">
    <location>
        <begin position="191"/>
        <end position="210"/>
    </location>
</feature>